<reference evidence="2 3" key="1">
    <citation type="submission" date="2019-04" db="EMBL/GenBank/DDBJ databases">
        <title>Geobacter oryzae sp. nov., ferric-reducing bacteria isolated from paddy soil.</title>
        <authorList>
            <person name="Xu Z."/>
            <person name="Masuda Y."/>
            <person name="Itoh H."/>
            <person name="Senoo K."/>
        </authorList>
    </citation>
    <scope>NUCLEOTIDE SEQUENCE [LARGE SCALE GENOMIC DNA]</scope>
    <source>
        <strain evidence="2 3">Red111</strain>
    </source>
</reference>
<evidence type="ECO:0008006" key="4">
    <source>
        <dbReference type="Google" id="ProtNLM"/>
    </source>
</evidence>
<evidence type="ECO:0000313" key="3">
    <source>
        <dbReference type="Proteomes" id="UP000306416"/>
    </source>
</evidence>
<name>A0A4V3P0D0_9BACT</name>
<feature type="signal peptide" evidence="1">
    <location>
        <begin position="1"/>
        <end position="28"/>
    </location>
</feature>
<comment type="caution">
    <text evidence="2">The sequence shown here is derived from an EMBL/GenBank/DDBJ whole genome shotgun (WGS) entry which is preliminary data.</text>
</comment>
<proteinExistence type="predicted"/>
<protein>
    <recommendedName>
        <fullName evidence="4">TraB/GumN family protein</fullName>
    </recommendedName>
</protein>
<accession>A0A4V3P0D0</accession>
<dbReference type="RefSeq" id="WP_135869402.1">
    <property type="nucleotide sequence ID" value="NZ_SRSC01000001.1"/>
</dbReference>
<dbReference type="EMBL" id="SRSC01000001">
    <property type="protein sequence ID" value="TGU75092.1"/>
    <property type="molecule type" value="Genomic_DNA"/>
</dbReference>
<feature type="chain" id="PRO_5020856526" description="TraB/GumN family protein" evidence="1">
    <location>
        <begin position="29"/>
        <end position="152"/>
    </location>
</feature>
<sequence length="152" mass="16530">MNIAKTVIRSLCVLSLVASLSGVTPTLAANENPAGDLTKDLKEMPVLTGDTWLTLQPEAKITFVWGIGHVVTIEENVIQRHPELKRQGFAAKLAEGLRGVPMETIIKDIDGYYLSNPDDRDIPVMRVIWTQIVKPKLKTGIADQPFAGSGGP</sequence>
<evidence type="ECO:0000313" key="2">
    <source>
        <dbReference type="EMBL" id="TGU75092.1"/>
    </source>
</evidence>
<evidence type="ECO:0000256" key="1">
    <source>
        <dbReference type="SAM" id="SignalP"/>
    </source>
</evidence>
<keyword evidence="1" id="KW-0732">Signal</keyword>
<gene>
    <name evidence="2" type="ORF">E4633_06460</name>
</gene>
<dbReference type="Proteomes" id="UP000306416">
    <property type="component" value="Unassembled WGS sequence"/>
</dbReference>
<dbReference type="AlphaFoldDB" id="A0A4V3P0D0"/>
<organism evidence="2 3">
    <name type="scientific">Geomonas terrae</name>
    <dbReference type="NCBI Taxonomy" id="2562681"/>
    <lineage>
        <taxon>Bacteria</taxon>
        <taxon>Pseudomonadati</taxon>
        <taxon>Thermodesulfobacteriota</taxon>
        <taxon>Desulfuromonadia</taxon>
        <taxon>Geobacterales</taxon>
        <taxon>Geobacteraceae</taxon>
        <taxon>Geomonas</taxon>
    </lineage>
</organism>
<keyword evidence="3" id="KW-1185">Reference proteome</keyword>